<evidence type="ECO:0000313" key="4">
    <source>
        <dbReference type="Proteomes" id="UP001303473"/>
    </source>
</evidence>
<name>A0AAN6NFZ6_9PEZI</name>
<organism evidence="3 4">
    <name type="scientific">Diplogelasinospora grovesii</name>
    <dbReference type="NCBI Taxonomy" id="303347"/>
    <lineage>
        <taxon>Eukaryota</taxon>
        <taxon>Fungi</taxon>
        <taxon>Dikarya</taxon>
        <taxon>Ascomycota</taxon>
        <taxon>Pezizomycotina</taxon>
        <taxon>Sordariomycetes</taxon>
        <taxon>Sordariomycetidae</taxon>
        <taxon>Sordariales</taxon>
        <taxon>Diplogelasinosporaceae</taxon>
        <taxon>Diplogelasinospora</taxon>
    </lineage>
</organism>
<sequence>MEAPEDYFEHADSKAHFFDAVIGPEGAVHLQHGDLEPSDIIDWMNQAGRYDLRATRKQAEGGRPSIIRIIHLPLARTPFCVSLSRETWLKLSTAFNLHPSTPHAFVDNNGAFAAYGLGDWNILNTKRIIMKVPNKAHVGWDALSLSYSKDTQGIQRLEALVHGVSNEEWSLLVSRISAAPHISLHALYLPSLLFMQHAYRKCRYRDSLDTNIFLTEKETKYGTAGKLIPVSATSAGLQPPLDEDQELDLSALLRRLHSYQTELSSLTNVSKYSKAYGEFLEKLCEDDLVRAKNRRTGDLGLTGQTRQILEMLQLPLSQCNTILDQMQALRERVQSQTTLIFSLISQDENKISRLIAEQGAKVAIASKRDSTAMKTIALLTMLFLPATFVAAFLSMPMFDWNADTGSTSVGSQLLWVYWVITIPLTLLLMICWRIWWTFEEKKSAKELEDAKRENKRRLRQIDQQTANGSAGSWPIPQKTD</sequence>
<keyword evidence="2" id="KW-1133">Transmembrane helix</keyword>
<evidence type="ECO:0000256" key="1">
    <source>
        <dbReference type="SAM" id="MobiDB-lite"/>
    </source>
</evidence>
<feature type="compositionally biased region" description="Polar residues" evidence="1">
    <location>
        <begin position="461"/>
        <end position="470"/>
    </location>
</feature>
<keyword evidence="2" id="KW-0812">Transmembrane</keyword>
<feature type="transmembrane region" description="Helical" evidence="2">
    <location>
        <begin position="415"/>
        <end position="435"/>
    </location>
</feature>
<feature type="region of interest" description="Disordered" evidence="1">
    <location>
        <begin position="449"/>
        <end position="480"/>
    </location>
</feature>
<accession>A0AAN6NFZ6</accession>
<keyword evidence="2" id="KW-0472">Membrane</keyword>
<feature type="transmembrane region" description="Helical" evidence="2">
    <location>
        <begin position="376"/>
        <end position="395"/>
    </location>
</feature>
<proteinExistence type="predicted"/>
<dbReference type="EMBL" id="MU853756">
    <property type="protein sequence ID" value="KAK3945084.1"/>
    <property type="molecule type" value="Genomic_DNA"/>
</dbReference>
<evidence type="ECO:0000313" key="3">
    <source>
        <dbReference type="EMBL" id="KAK3945084.1"/>
    </source>
</evidence>
<protein>
    <submittedName>
        <fullName evidence="3">Uncharacterized protein</fullName>
    </submittedName>
</protein>
<dbReference type="Proteomes" id="UP001303473">
    <property type="component" value="Unassembled WGS sequence"/>
</dbReference>
<comment type="caution">
    <text evidence="3">The sequence shown here is derived from an EMBL/GenBank/DDBJ whole genome shotgun (WGS) entry which is preliminary data.</text>
</comment>
<dbReference type="AlphaFoldDB" id="A0AAN6NFZ6"/>
<gene>
    <name evidence="3" type="ORF">QBC46DRAFT_372698</name>
</gene>
<keyword evidence="4" id="KW-1185">Reference proteome</keyword>
<evidence type="ECO:0000256" key="2">
    <source>
        <dbReference type="SAM" id="Phobius"/>
    </source>
</evidence>
<reference evidence="4" key="1">
    <citation type="journal article" date="2023" name="Mol. Phylogenet. Evol.">
        <title>Genome-scale phylogeny and comparative genomics of the fungal order Sordariales.</title>
        <authorList>
            <person name="Hensen N."/>
            <person name="Bonometti L."/>
            <person name="Westerberg I."/>
            <person name="Brannstrom I.O."/>
            <person name="Guillou S."/>
            <person name="Cros-Aarteil S."/>
            <person name="Calhoun S."/>
            <person name="Haridas S."/>
            <person name="Kuo A."/>
            <person name="Mondo S."/>
            <person name="Pangilinan J."/>
            <person name="Riley R."/>
            <person name="LaButti K."/>
            <person name="Andreopoulos B."/>
            <person name="Lipzen A."/>
            <person name="Chen C."/>
            <person name="Yan M."/>
            <person name="Daum C."/>
            <person name="Ng V."/>
            <person name="Clum A."/>
            <person name="Steindorff A."/>
            <person name="Ohm R.A."/>
            <person name="Martin F."/>
            <person name="Silar P."/>
            <person name="Natvig D.O."/>
            <person name="Lalanne C."/>
            <person name="Gautier V."/>
            <person name="Ament-Velasquez S.L."/>
            <person name="Kruys A."/>
            <person name="Hutchinson M.I."/>
            <person name="Powell A.J."/>
            <person name="Barry K."/>
            <person name="Miller A.N."/>
            <person name="Grigoriev I.V."/>
            <person name="Debuchy R."/>
            <person name="Gladieux P."/>
            <person name="Hiltunen Thoren M."/>
            <person name="Johannesson H."/>
        </authorList>
    </citation>
    <scope>NUCLEOTIDE SEQUENCE [LARGE SCALE GENOMIC DNA]</scope>
    <source>
        <strain evidence="4">CBS 340.73</strain>
    </source>
</reference>
<dbReference type="Gene3D" id="1.20.58.340">
    <property type="entry name" value="Magnesium transport protein CorA, transmembrane region"/>
    <property type="match status" value="1"/>
</dbReference>